<evidence type="ECO:0000256" key="5">
    <source>
        <dbReference type="ARBA" id="ARBA00043957"/>
    </source>
</evidence>
<evidence type="ECO:0000256" key="4">
    <source>
        <dbReference type="ARBA" id="ARBA00023242"/>
    </source>
</evidence>
<protein>
    <submittedName>
        <fullName evidence="8">SPOSA6832_01937-mRNA-1:cds</fullName>
    </submittedName>
</protein>
<dbReference type="InterPro" id="IPR010997">
    <property type="entry name" value="HRDC-like_sf"/>
</dbReference>
<evidence type="ECO:0000259" key="7">
    <source>
        <dbReference type="PROSITE" id="PS50967"/>
    </source>
</evidence>
<dbReference type="InterPro" id="IPR036397">
    <property type="entry name" value="RNaseH_sf"/>
</dbReference>
<evidence type="ECO:0000313" key="8">
    <source>
        <dbReference type="EMBL" id="CEQ40335.1"/>
    </source>
</evidence>
<dbReference type="InterPro" id="IPR002121">
    <property type="entry name" value="HRDC_dom"/>
</dbReference>
<dbReference type="GO" id="GO:0071044">
    <property type="term" value="P:histone mRNA catabolic process"/>
    <property type="evidence" value="ECO:0007669"/>
    <property type="project" value="TreeGrafter"/>
</dbReference>
<dbReference type="Pfam" id="PF08066">
    <property type="entry name" value="PMC2NT"/>
    <property type="match status" value="1"/>
</dbReference>
<feature type="region of interest" description="Disordered" evidence="6">
    <location>
        <begin position="751"/>
        <end position="777"/>
    </location>
</feature>
<feature type="compositionally biased region" description="Low complexity" evidence="6">
    <location>
        <begin position="834"/>
        <end position="859"/>
    </location>
</feature>
<evidence type="ECO:0000256" key="1">
    <source>
        <dbReference type="ARBA" id="ARBA00004123"/>
    </source>
</evidence>
<dbReference type="SUPFAM" id="SSF47819">
    <property type="entry name" value="HRDC-like"/>
    <property type="match status" value="1"/>
</dbReference>
<feature type="domain" description="HRDC" evidence="7">
    <location>
        <begin position="531"/>
        <end position="617"/>
    </location>
</feature>
<evidence type="ECO:0000256" key="3">
    <source>
        <dbReference type="ARBA" id="ARBA00022835"/>
    </source>
</evidence>
<dbReference type="SMART" id="SM00474">
    <property type="entry name" value="35EXOc"/>
    <property type="match status" value="1"/>
</dbReference>
<evidence type="ECO:0000256" key="6">
    <source>
        <dbReference type="SAM" id="MobiDB-lite"/>
    </source>
</evidence>
<dbReference type="Proteomes" id="UP000243876">
    <property type="component" value="Unassembled WGS sequence"/>
</dbReference>
<comment type="subcellular location">
    <subcellularLocation>
        <location evidence="1">Nucleus</location>
    </subcellularLocation>
</comment>
<dbReference type="GO" id="GO:0071040">
    <property type="term" value="P:nuclear polyadenylation-dependent antisense transcript catabolic process"/>
    <property type="evidence" value="ECO:0007669"/>
    <property type="project" value="TreeGrafter"/>
</dbReference>
<dbReference type="PANTHER" id="PTHR12124:SF47">
    <property type="entry name" value="EXOSOME COMPONENT 10"/>
    <property type="match status" value="1"/>
</dbReference>
<dbReference type="GO" id="GO:0000176">
    <property type="term" value="C:nuclear exosome (RNase complex)"/>
    <property type="evidence" value="ECO:0007669"/>
    <property type="project" value="InterPro"/>
</dbReference>
<comment type="similarity">
    <text evidence="5">Belongs to the exosome component 10/RRP6 family.</text>
</comment>
<dbReference type="Gene3D" id="3.30.420.10">
    <property type="entry name" value="Ribonuclease H-like superfamily/Ribonuclease H"/>
    <property type="match status" value="1"/>
</dbReference>
<dbReference type="GO" id="GO:0071038">
    <property type="term" value="P:TRAMP-dependent tRNA surveillance pathway"/>
    <property type="evidence" value="ECO:0007669"/>
    <property type="project" value="TreeGrafter"/>
</dbReference>
<feature type="compositionally biased region" description="Basic and acidic residues" evidence="6">
    <location>
        <begin position="902"/>
        <end position="911"/>
    </location>
</feature>
<dbReference type="GO" id="GO:0003727">
    <property type="term" value="F:single-stranded RNA binding"/>
    <property type="evidence" value="ECO:0007669"/>
    <property type="project" value="TreeGrafter"/>
</dbReference>
<keyword evidence="9" id="KW-1185">Reference proteome</keyword>
<name>A0A0D6EL38_SPOSA</name>
<accession>A0A0D6EL38</accession>
<dbReference type="GO" id="GO:0071051">
    <property type="term" value="P:poly(A)-dependent snoRNA 3'-end processing"/>
    <property type="evidence" value="ECO:0007669"/>
    <property type="project" value="TreeGrafter"/>
</dbReference>
<feature type="compositionally biased region" description="Basic and acidic residues" evidence="6">
    <location>
        <begin position="803"/>
        <end position="815"/>
    </location>
</feature>
<dbReference type="PANTHER" id="PTHR12124">
    <property type="entry name" value="POLYMYOSITIS/SCLERODERMA AUTOANTIGEN-RELATED"/>
    <property type="match status" value="1"/>
</dbReference>
<dbReference type="SUPFAM" id="SSF53098">
    <property type="entry name" value="Ribonuclease H-like"/>
    <property type="match status" value="1"/>
</dbReference>
<evidence type="ECO:0000256" key="2">
    <source>
        <dbReference type="ARBA" id="ARBA00022552"/>
    </source>
</evidence>
<dbReference type="GO" id="GO:0000467">
    <property type="term" value="P:exonucleolytic trimming to generate mature 3'-end of 5.8S rRNA from tricistronic rRNA transcript (SSU-rRNA, 5.8S rRNA, LSU-rRNA)"/>
    <property type="evidence" value="ECO:0007669"/>
    <property type="project" value="InterPro"/>
</dbReference>
<dbReference type="InterPro" id="IPR012337">
    <property type="entry name" value="RNaseH-like_sf"/>
</dbReference>
<keyword evidence="3" id="KW-0271">Exosome</keyword>
<dbReference type="GO" id="GO:0000166">
    <property type="term" value="F:nucleotide binding"/>
    <property type="evidence" value="ECO:0007669"/>
    <property type="project" value="InterPro"/>
</dbReference>
<dbReference type="Gene3D" id="1.10.150.80">
    <property type="entry name" value="HRDC domain"/>
    <property type="match status" value="1"/>
</dbReference>
<feature type="compositionally biased region" description="Basic and acidic residues" evidence="6">
    <location>
        <begin position="934"/>
        <end position="946"/>
    </location>
</feature>
<dbReference type="GO" id="GO:0005730">
    <property type="term" value="C:nucleolus"/>
    <property type="evidence" value="ECO:0007669"/>
    <property type="project" value="TreeGrafter"/>
</dbReference>
<keyword evidence="2" id="KW-0698">rRNA processing</keyword>
<dbReference type="GO" id="GO:0071036">
    <property type="term" value="P:nuclear polyadenylation-dependent snoRNA catabolic process"/>
    <property type="evidence" value="ECO:0007669"/>
    <property type="project" value="TreeGrafter"/>
</dbReference>
<dbReference type="GO" id="GO:0071039">
    <property type="term" value="P:nuclear polyadenylation-dependent CUT catabolic process"/>
    <property type="evidence" value="ECO:0007669"/>
    <property type="project" value="TreeGrafter"/>
</dbReference>
<evidence type="ECO:0000313" key="9">
    <source>
        <dbReference type="Proteomes" id="UP000243876"/>
    </source>
</evidence>
<feature type="region of interest" description="Disordered" evidence="6">
    <location>
        <begin position="234"/>
        <end position="256"/>
    </location>
</feature>
<dbReference type="Pfam" id="PF01612">
    <property type="entry name" value="DNA_pol_A_exo1"/>
    <property type="match status" value="2"/>
</dbReference>
<sequence length="957" mass="104174">MAEPLQPLLDTLQAALVPPTTAAASLPSPSDLSFERTLSRVLARNLDSEADRILALAQSVLSWATGPIDLDSDLIRDGSYSEVIDRVETLLERADDGIEQHLGIGKNRGGLGAVGAKSAQEMQERERMRAKQERLPARLLHDASIDKPQKHFTPRTELPIPTVDDTSAIGERGMPLWKPILRRKVNPLNDSGSEGWLQTELYEPTSKFTAATATTPPSYTRYAHPYATELGALKPPSSLLAPPKKPAPPAKNSFDQTPFEWVGDAKALKRMIGEIRKVGEQGMKDLAIDLEHHDFRSWEGITCLIQLSTRKKDYVIDALNPGVRDDLEGLNEFFTDPNWIKVRLAFRQLRERRLTSSSMLQVLHGANSDIVWLQRDFGLYIVGLFDTYHATHILGYAQHSLASLLAMYTDFEPDKRYQLADWRIRPLPKEMLQYARSDTHFLLSIYDHLRLALHSKASSTPSSSDPSPLEDVFHRSRSVSSITFSLAPYDHATGHFDNGWLVPLAKHGQLKAYSTALAVPTLPIKTGWGPGELKLEVLKGVMKWREEAARDEDESARYVLSLQGVLQLAEQATRVREGKDLMQILGGTRGGVSDVVRRRKEELVEVIQKAVEEVTGKKGQEGDVEMSVATEGVELGADIALPAEEPAVRALKGLWDAAAPIASTSAAVLVQTASSSSFFGGSPASGISSAPQGLSAGSSTFFGAVKGKKGKGKEIAVKQTAEEREEAVRKVHASLVLGGGLAQSLQPHRIPTAEPAAPSASPPAQAEEDDHPAPLPTEHTYVPLLARLPQPETTSPLASSARSESHVAPKPKDSDVIVVSSLKDKPKKRRRQQSEASTSAATGDASASTASSAPSGVTSPQPPQAKKKKKSRTQPTPGDAPITPHDYSATPSILDAEPARAAGRERRELDKKQRKKDAKQQALAGAKGFQIDTSEFRRGPRVDNQPKKANVSRSFAK</sequence>
<dbReference type="InterPro" id="IPR002562">
    <property type="entry name" value="3'-5'_exonuclease_dom"/>
</dbReference>
<feature type="compositionally biased region" description="Low complexity" evidence="6">
    <location>
        <begin position="753"/>
        <end position="765"/>
    </location>
</feature>
<feature type="region of interest" description="Disordered" evidence="6">
    <location>
        <begin position="791"/>
        <end position="957"/>
    </location>
</feature>
<reference evidence="9" key="1">
    <citation type="submission" date="2015-02" db="EMBL/GenBank/DDBJ databases">
        <authorList>
            <person name="Gon?alves P."/>
        </authorList>
    </citation>
    <scope>NUCLEOTIDE SEQUENCE [LARGE SCALE GENOMIC DNA]</scope>
</reference>
<dbReference type="OrthoDB" id="2250022at2759"/>
<dbReference type="InterPro" id="IPR045092">
    <property type="entry name" value="Rrp6-like"/>
</dbReference>
<dbReference type="EMBL" id="CENE01000006">
    <property type="protein sequence ID" value="CEQ40335.1"/>
    <property type="molecule type" value="Genomic_DNA"/>
</dbReference>
<proteinExistence type="inferred from homology"/>
<keyword evidence="4" id="KW-0539">Nucleus</keyword>
<dbReference type="InterPro" id="IPR044876">
    <property type="entry name" value="HRDC_dom_sf"/>
</dbReference>
<dbReference type="GO" id="GO:0071037">
    <property type="term" value="P:nuclear polyadenylation-dependent snRNA catabolic process"/>
    <property type="evidence" value="ECO:0007669"/>
    <property type="project" value="TreeGrafter"/>
</dbReference>
<dbReference type="AlphaFoldDB" id="A0A0D6EL38"/>
<dbReference type="PROSITE" id="PS50967">
    <property type="entry name" value="HRDC"/>
    <property type="match status" value="1"/>
</dbReference>
<dbReference type="InterPro" id="IPR012588">
    <property type="entry name" value="Exosome-assoc_fac_Rrp6_N"/>
</dbReference>
<gene>
    <name evidence="8" type="primary">SPOSA6832_01937</name>
</gene>
<dbReference type="GO" id="GO:0000175">
    <property type="term" value="F:3'-5'-RNA exonuclease activity"/>
    <property type="evidence" value="ECO:0007669"/>
    <property type="project" value="InterPro"/>
</dbReference>
<dbReference type="GO" id="GO:0071035">
    <property type="term" value="P:nuclear polyadenylation-dependent rRNA catabolic process"/>
    <property type="evidence" value="ECO:0007669"/>
    <property type="project" value="TreeGrafter"/>
</dbReference>
<feature type="compositionally biased region" description="Polar residues" evidence="6">
    <location>
        <begin position="791"/>
        <end position="802"/>
    </location>
</feature>
<organism evidence="8 9">
    <name type="scientific">Sporidiobolus salmonicolor</name>
    <name type="common">Yeast-like fungus</name>
    <name type="synonym">Sporobolomyces salmonicolor</name>
    <dbReference type="NCBI Taxonomy" id="5005"/>
    <lineage>
        <taxon>Eukaryota</taxon>
        <taxon>Fungi</taxon>
        <taxon>Dikarya</taxon>
        <taxon>Basidiomycota</taxon>
        <taxon>Pucciniomycotina</taxon>
        <taxon>Microbotryomycetes</taxon>
        <taxon>Sporidiobolales</taxon>
        <taxon>Sporidiobolaceae</taxon>
        <taxon>Sporobolomyces</taxon>
    </lineage>
</organism>